<protein>
    <submittedName>
        <fullName evidence="1">Uncharacterized protein</fullName>
    </submittedName>
</protein>
<keyword evidence="2" id="KW-1185">Reference proteome</keyword>
<evidence type="ECO:0000313" key="2">
    <source>
        <dbReference type="Proteomes" id="UP000572007"/>
    </source>
</evidence>
<dbReference type="Proteomes" id="UP000572007">
    <property type="component" value="Unassembled WGS sequence"/>
</dbReference>
<reference evidence="1 2" key="1">
    <citation type="submission" date="2020-04" db="EMBL/GenBank/DDBJ databases">
        <title>MicrobeNet Type strains.</title>
        <authorList>
            <person name="Nicholson A.C."/>
        </authorList>
    </citation>
    <scope>NUCLEOTIDE SEQUENCE [LARGE SCALE GENOMIC DNA]</scope>
    <source>
        <strain evidence="1 2">DSM 44960</strain>
    </source>
</reference>
<accession>A0A846VZA3</accession>
<evidence type="ECO:0000313" key="1">
    <source>
        <dbReference type="EMBL" id="NKX85777.1"/>
    </source>
</evidence>
<gene>
    <name evidence="1" type="ORF">HGA10_00425</name>
</gene>
<dbReference type="RefSeq" id="WP_157104737.1">
    <property type="nucleotide sequence ID" value="NZ_JAAXOM010000001.1"/>
</dbReference>
<organism evidence="1 2">
    <name type="scientific">Nocardia coubleae</name>
    <dbReference type="NCBI Taxonomy" id="356147"/>
    <lineage>
        <taxon>Bacteria</taxon>
        <taxon>Bacillati</taxon>
        <taxon>Actinomycetota</taxon>
        <taxon>Actinomycetes</taxon>
        <taxon>Mycobacteriales</taxon>
        <taxon>Nocardiaceae</taxon>
        <taxon>Nocardia</taxon>
    </lineage>
</organism>
<sequence>MSYDLLVWEGPRPGNAQHLRETLDQISERHSRDHKPDPASPKIAEFVAALLRRWPDIEHPASPWSASGTGYVDGPILSVHIRRGRAQEVSEFVAGLAQVFGLVCYDCQRGRGLRP</sequence>
<proteinExistence type="predicted"/>
<comment type="caution">
    <text evidence="1">The sequence shown here is derived from an EMBL/GenBank/DDBJ whole genome shotgun (WGS) entry which is preliminary data.</text>
</comment>
<dbReference type="EMBL" id="JAAXOM010000001">
    <property type="protein sequence ID" value="NKX85777.1"/>
    <property type="molecule type" value="Genomic_DNA"/>
</dbReference>
<name>A0A846VZA3_9NOCA</name>
<dbReference type="AlphaFoldDB" id="A0A846VZA3"/>